<dbReference type="EMBL" id="JTDI01000001">
    <property type="protein sequence ID" value="KHK93392.1"/>
    <property type="molecule type" value="Genomic_DNA"/>
</dbReference>
<feature type="transmembrane region" description="Helical" evidence="6">
    <location>
        <begin position="20"/>
        <end position="39"/>
    </location>
</feature>
<sequence>MSGDHDIDLGSAGKRRTLWIVLWLNVAIAIGFFVVGYFADSNALLANGLDNSSDAIVYALSLLALTRSRVWKRGAARFSGIMLFIFGVGVIADAVRRFLEGSDPGGVMMLAMAAVAAVVNLICLRLLQKTKEKDVSMRAATTFSFNDFIANGGIIVAGIVVMLTGANWPDLVVGIAVACIALYGSVQILRDAHMDIHDEEGSEHQKGDQFQR</sequence>
<dbReference type="PANTHER" id="PTHR11562">
    <property type="entry name" value="CATION EFFLUX PROTEIN/ ZINC TRANSPORTER"/>
    <property type="match status" value="1"/>
</dbReference>
<organism evidence="8 9">
    <name type="scientific">Novosphingobium malaysiense</name>
    <dbReference type="NCBI Taxonomy" id="1348853"/>
    <lineage>
        <taxon>Bacteria</taxon>
        <taxon>Pseudomonadati</taxon>
        <taxon>Pseudomonadota</taxon>
        <taxon>Alphaproteobacteria</taxon>
        <taxon>Sphingomonadales</taxon>
        <taxon>Sphingomonadaceae</taxon>
        <taxon>Novosphingobium</taxon>
    </lineage>
</organism>
<dbReference type="NCBIfam" id="TIGR01297">
    <property type="entry name" value="CDF"/>
    <property type="match status" value="1"/>
</dbReference>
<evidence type="ECO:0000256" key="2">
    <source>
        <dbReference type="ARBA" id="ARBA00022692"/>
    </source>
</evidence>
<name>A0A0B1ZW61_9SPHN</name>
<dbReference type="GO" id="GO:0005385">
    <property type="term" value="F:zinc ion transmembrane transporter activity"/>
    <property type="evidence" value="ECO:0007669"/>
    <property type="project" value="TreeGrafter"/>
</dbReference>
<dbReference type="PANTHER" id="PTHR11562:SF17">
    <property type="entry name" value="RE54080P-RELATED"/>
    <property type="match status" value="1"/>
</dbReference>
<feature type="transmembrane region" description="Helical" evidence="6">
    <location>
        <begin position="78"/>
        <end position="95"/>
    </location>
</feature>
<reference evidence="8 9" key="1">
    <citation type="submission" date="2014-10" db="EMBL/GenBank/DDBJ databases">
        <title>Genome sequence of Novosphingobium malaysiense MUSC 273(T).</title>
        <authorList>
            <person name="Lee L.-H."/>
        </authorList>
    </citation>
    <scope>NUCLEOTIDE SEQUENCE [LARGE SCALE GENOMIC DNA]</scope>
    <source>
        <strain evidence="8 9">MUSC 273</strain>
    </source>
</reference>
<evidence type="ECO:0000313" key="9">
    <source>
        <dbReference type="Proteomes" id="UP000031057"/>
    </source>
</evidence>
<evidence type="ECO:0000256" key="5">
    <source>
        <dbReference type="ARBA" id="ARBA00023136"/>
    </source>
</evidence>
<keyword evidence="3" id="KW-0406">Ion transport</keyword>
<dbReference type="Pfam" id="PF01545">
    <property type="entry name" value="Cation_efflux"/>
    <property type="match status" value="1"/>
</dbReference>
<keyword evidence="3" id="KW-0813">Transport</keyword>
<feature type="transmembrane region" description="Helical" evidence="6">
    <location>
        <begin position="107"/>
        <end position="127"/>
    </location>
</feature>
<feature type="transmembrane region" description="Helical" evidence="6">
    <location>
        <begin position="148"/>
        <end position="165"/>
    </location>
</feature>
<accession>A0A0B1ZW61</accession>
<feature type="transmembrane region" description="Helical" evidence="6">
    <location>
        <begin position="171"/>
        <end position="189"/>
    </location>
</feature>
<dbReference type="SUPFAM" id="SSF161111">
    <property type="entry name" value="Cation efflux protein transmembrane domain-like"/>
    <property type="match status" value="1"/>
</dbReference>
<evidence type="ECO:0000259" key="7">
    <source>
        <dbReference type="Pfam" id="PF01545"/>
    </source>
</evidence>
<keyword evidence="2 6" id="KW-0812">Transmembrane</keyword>
<comment type="caution">
    <text evidence="8">The sequence shown here is derived from an EMBL/GenBank/DDBJ whole genome shotgun (WGS) entry which is preliminary data.</text>
</comment>
<dbReference type="GO" id="GO:0005886">
    <property type="term" value="C:plasma membrane"/>
    <property type="evidence" value="ECO:0007669"/>
    <property type="project" value="TreeGrafter"/>
</dbReference>
<dbReference type="InterPro" id="IPR002524">
    <property type="entry name" value="Cation_efflux"/>
</dbReference>
<dbReference type="STRING" id="1348853.LK12_03660"/>
<comment type="subcellular location">
    <subcellularLocation>
        <location evidence="1">Membrane</location>
        <topology evidence="1">Multi-pass membrane protein</topology>
    </subcellularLocation>
</comment>
<keyword evidence="4 6" id="KW-1133">Transmembrane helix</keyword>
<dbReference type="InterPro" id="IPR050681">
    <property type="entry name" value="CDF/SLC30A"/>
</dbReference>
<evidence type="ECO:0000256" key="4">
    <source>
        <dbReference type="ARBA" id="ARBA00022989"/>
    </source>
</evidence>
<evidence type="ECO:0000256" key="1">
    <source>
        <dbReference type="ARBA" id="ARBA00004141"/>
    </source>
</evidence>
<feature type="domain" description="Cation efflux protein transmembrane" evidence="7">
    <location>
        <begin position="18"/>
        <end position="192"/>
    </location>
</feature>
<keyword evidence="3" id="KW-0864">Zinc transport</keyword>
<proteinExistence type="predicted"/>
<protein>
    <submittedName>
        <fullName evidence="8">RND transporter</fullName>
    </submittedName>
</protein>
<dbReference type="OrthoDB" id="9799649at2"/>
<dbReference type="RefSeq" id="WP_039279387.1">
    <property type="nucleotide sequence ID" value="NZ_JTDI01000001.1"/>
</dbReference>
<evidence type="ECO:0000256" key="6">
    <source>
        <dbReference type="SAM" id="Phobius"/>
    </source>
</evidence>
<dbReference type="Gene3D" id="1.20.1510.10">
    <property type="entry name" value="Cation efflux protein transmembrane domain"/>
    <property type="match status" value="1"/>
</dbReference>
<keyword evidence="3" id="KW-0862">Zinc</keyword>
<dbReference type="InterPro" id="IPR027469">
    <property type="entry name" value="Cation_efflux_TMD_sf"/>
</dbReference>
<keyword evidence="9" id="KW-1185">Reference proteome</keyword>
<dbReference type="Proteomes" id="UP000031057">
    <property type="component" value="Unassembled WGS sequence"/>
</dbReference>
<evidence type="ECO:0000256" key="3">
    <source>
        <dbReference type="ARBA" id="ARBA00022906"/>
    </source>
</evidence>
<evidence type="ECO:0000313" key="8">
    <source>
        <dbReference type="EMBL" id="KHK93392.1"/>
    </source>
</evidence>
<feature type="transmembrane region" description="Helical" evidence="6">
    <location>
        <begin position="45"/>
        <end position="66"/>
    </location>
</feature>
<gene>
    <name evidence="8" type="ORF">LK12_03660</name>
</gene>
<dbReference type="InterPro" id="IPR058533">
    <property type="entry name" value="Cation_efflux_TM"/>
</dbReference>
<keyword evidence="5 6" id="KW-0472">Membrane</keyword>
<dbReference type="AlphaFoldDB" id="A0A0B1ZW61"/>